<feature type="transmembrane region" description="Helical" evidence="1">
    <location>
        <begin position="133"/>
        <end position="153"/>
    </location>
</feature>
<sequence length="183" mass="20389">MEQYPRLTWLPMLQRGCCCSLEVCCKLQGYLTLVFCVLDIVSCLALWATESNFCREYQPITPNMPSLVCGPFGVAFQICNFIYGLVVFSISVVMLAGISQRRGGMLTPYLVLQYINVILVIHVAVWFTFPAPVVSLFLTIPAIALNVYCLLCVNSLRAQFNFKAGGMQPLGQEFDNPLARPMA</sequence>
<dbReference type="GeneID" id="113211649"/>
<dbReference type="KEGG" id="foc:113211649"/>
<accession>A0A6J1T5H4</accession>
<organism evidence="2 3">
    <name type="scientific">Frankliniella occidentalis</name>
    <name type="common">Western flower thrips</name>
    <name type="synonym">Euthrips occidentalis</name>
    <dbReference type="NCBI Taxonomy" id="133901"/>
    <lineage>
        <taxon>Eukaryota</taxon>
        <taxon>Metazoa</taxon>
        <taxon>Ecdysozoa</taxon>
        <taxon>Arthropoda</taxon>
        <taxon>Hexapoda</taxon>
        <taxon>Insecta</taxon>
        <taxon>Pterygota</taxon>
        <taxon>Neoptera</taxon>
        <taxon>Paraneoptera</taxon>
        <taxon>Thysanoptera</taxon>
        <taxon>Terebrantia</taxon>
        <taxon>Thripoidea</taxon>
        <taxon>Thripidae</taxon>
        <taxon>Frankliniella</taxon>
    </lineage>
</organism>
<evidence type="ECO:0000256" key="1">
    <source>
        <dbReference type="SAM" id="Phobius"/>
    </source>
</evidence>
<proteinExistence type="predicted"/>
<feature type="transmembrane region" description="Helical" evidence="1">
    <location>
        <begin position="109"/>
        <end position="127"/>
    </location>
</feature>
<dbReference type="OrthoDB" id="10569735at2759"/>
<keyword evidence="1" id="KW-1133">Transmembrane helix</keyword>
<feature type="transmembrane region" description="Helical" evidence="1">
    <location>
        <begin position="74"/>
        <end position="97"/>
    </location>
</feature>
<dbReference type="Proteomes" id="UP000504606">
    <property type="component" value="Unplaced"/>
</dbReference>
<protein>
    <submittedName>
        <fullName evidence="3">Uncharacterized protein LOC113211649</fullName>
    </submittedName>
</protein>
<evidence type="ECO:0000313" key="2">
    <source>
        <dbReference type="Proteomes" id="UP000504606"/>
    </source>
</evidence>
<keyword evidence="1" id="KW-0472">Membrane</keyword>
<feature type="transmembrane region" description="Helical" evidence="1">
    <location>
        <begin position="30"/>
        <end position="49"/>
    </location>
</feature>
<gene>
    <name evidence="3" type="primary">LOC113211649</name>
</gene>
<dbReference type="RefSeq" id="XP_026285881.1">
    <property type="nucleotide sequence ID" value="XM_026430096.2"/>
</dbReference>
<reference evidence="3" key="1">
    <citation type="submission" date="2025-08" db="UniProtKB">
        <authorList>
            <consortium name="RefSeq"/>
        </authorList>
    </citation>
    <scope>IDENTIFICATION</scope>
    <source>
        <tissue evidence="3">Whole organism</tissue>
    </source>
</reference>
<keyword evidence="1" id="KW-0812">Transmembrane</keyword>
<name>A0A6J1T5H4_FRAOC</name>
<evidence type="ECO:0000313" key="3">
    <source>
        <dbReference type="RefSeq" id="XP_026285881.1"/>
    </source>
</evidence>
<dbReference type="AlphaFoldDB" id="A0A6J1T5H4"/>
<keyword evidence="2" id="KW-1185">Reference proteome</keyword>